<dbReference type="InterPro" id="IPR031335">
    <property type="entry name" value="Glyco_hydro_63_C"/>
</dbReference>
<dbReference type="GO" id="GO:0006487">
    <property type="term" value="P:protein N-linked glycosylation"/>
    <property type="evidence" value="ECO:0007669"/>
    <property type="project" value="UniProtKB-UniRule"/>
</dbReference>
<keyword evidence="4 5" id="KW-0326">Glycosidase</keyword>
<evidence type="ECO:0000256" key="1">
    <source>
        <dbReference type="ARBA" id="ARBA00004740"/>
    </source>
</evidence>
<dbReference type="Pfam" id="PF16923">
    <property type="entry name" value="Glyco_hydro_63N"/>
    <property type="match status" value="1"/>
</dbReference>
<keyword evidence="5" id="KW-1133">Transmembrane helix</keyword>
<dbReference type="Gene3D" id="2.70.98.110">
    <property type="entry name" value="Glycosyl hydrolase family 63, N-terminal domain"/>
    <property type="match status" value="1"/>
</dbReference>
<dbReference type="Pfam" id="PF22422">
    <property type="entry name" value="MGH1-like_GH"/>
    <property type="match status" value="1"/>
</dbReference>
<sequence length="1438" mass="164486">MAGTGRRSSRSRASSSRDGNDGDTVPLRPPPNLRTQRGGRGRSQTSIGIFNVNLKVLLGLSAIAFFAILYLINNLMNYVEQAPTPRVVTPFPAPKLMDLPQFQGEHKESLYWGTYRPNVYLGIRARTPRSLIAGLMWIGIKDGRYFMRHVCQDSDDLSKYGWAQHDGRSFGHQVIVDHDMNLATSFLKSKGEDSGYGGDWAVQIDVQNHKSKGNEEASHIFFYLANEDGNTLNLGGDTLDIHENSLLASGSRMDVGSWQLHLKSLEDLEVHHAGFKTPHIHNLSDLVQENLGLQVRKFGRLQLPDTSEDSPNILVFQISARAPFRTDVAFISGTGLESLRVKERVSSLTGTSLTNQLKEKQREFDTKFEKSFSLVDKVDPESIVAGKAAIGNLLGGIGYFFGQSKIAVSGDMFSGSHDNSISYWPAELYTAVPSRPFFPRGFLWDEGFHQLLIWRWDKHISLDIIGHWLDLMNIDGWIPREQILGAEALSKVPSEFVTQLPTNGNPPALLLALRDLVHGLKINKFTAAESDAISSFVERAFVRLEAWFQWFNTTQSGKEVGSYYWHGRDSTTNRELNPKTLSSGLDDYPRASHPSEDERHVDLRCWMLLAADCLHSIAELFEKENKSAKKYGATVKLLSDFETLNQMHYDDTYGTYFDFGNHTEKVRLVWKEVITGHNYATRELVREVLESPKLRLVPHIGPISLFPFIGRIIPADSRILEKQLDLISNRSILWTDYGLRSLAKTSSVYMKRNTEHDAPYWRGPIWMNMNYMILSSLHHYSRVDGPYKEKARTIYDDLRGNLIRRWDKHISLDIIGHWLDLMNIDGWIPREQILGAEALSKVPSEFVTQLPTNGNPPALLLALRDLVHGLKINKFTAAESDAISSFVERAFVRLEAWFQWFNTTQSGKEVGSYYWHGRDSTTNRELNPKTLSSGLDDYPRASHPSEDERHVDLRCWMLLAADCLHSIAELFEKENKSAKKYGATVKLLSDFETLNQMHYDDTYGTYFDFGNHTEKVRLVWKEVITGHNYATRELVREVLESPKLRLVPHIGPISLFPFIGRIIPADSRILEKQLDLISNRSILWTDYGLRSLAKTSSVYMKRNTEHDAPYWRGPIWMNMNYMILSSLHHYSRVLLSNMFTQGQIFDMFIVCYCSESVKCVYACILVLTLSSGLDDYPRASHPSEDERHVDLRCWMLLAADCLHSIAELFEKENKSAKKYGATVKLLSDFETLNQMHYDDTYGTYFDFGNHTEKVRLVWKEVITGHNYATRELVREVLESPKLRLVPHIGPISLFPFIGRIIPADSRILEKQLDLISNRSILWTDYGLRSLAKTSSVYMKRNTEHDAPYWRGPIWMNMNYMILSSLHHYSRVDGPYKEKARTIYDDLRGNLIRNVVKNYHKTGFFWEQYDQRNGKGKGARVFHGWTSIVLLIMAEAYSS</sequence>
<dbReference type="Proteomes" id="UP000315295">
    <property type="component" value="Unassembled WGS sequence"/>
</dbReference>
<organism evidence="10 11">
    <name type="scientific">Malus baccata</name>
    <name type="common">Siberian crab apple</name>
    <name type="synonym">Pyrus baccata</name>
    <dbReference type="NCBI Taxonomy" id="106549"/>
    <lineage>
        <taxon>Eukaryota</taxon>
        <taxon>Viridiplantae</taxon>
        <taxon>Streptophyta</taxon>
        <taxon>Embryophyta</taxon>
        <taxon>Tracheophyta</taxon>
        <taxon>Spermatophyta</taxon>
        <taxon>Magnoliopsida</taxon>
        <taxon>eudicotyledons</taxon>
        <taxon>Gunneridae</taxon>
        <taxon>Pentapetalae</taxon>
        <taxon>rosids</taxon>
        <taxon>fabids</taxon>
        <taxon>Rosales</taxon>
        <taxon>Rosaceae</taxon>
        <taxon>Amygdaloideae</taxon>
        <taxon>Maleae</taxon>
        <taxon>Malus</taxon>
    </lineage>
</organism>
<dbReference type="FunFam" id="2.70.98.110:FF:000002">
    <property type="entry name" value="Mannosyl-oligosaccharide glucosidase GCS1"/>
    <property type="match status" value="1"/>
</dbReference>
<comment type="catalytic activity">
    <reaction evidence="5">
        <text>N(4)-(alpha-D-Glc-(1-&gt;2)-alpha-D-Glc-(1-&gt;3)-alpha-D-Glc-(1-&gt;3)-alpha-D-Man-(1-&gt;2)-alpha-D-Man-(1-&gt;2)-alpha-D-Man-(1-&gt;3)-[alpha-D-Man-(1-&gt;2)-alpha-D-Man-(1-&gt;3)-[alpha-D-Man-(1-&gt;2)-alpha-D-Man-(1-&gt;6)]-alpha-D-Man-(1-&gt;6)]-beta-D-Man-(1-&gt;4)-beta-D-GlcNAc-(1-&gt;4)-beta-D-GlcNAc)-L-asparaginyl-[protein] + H2O = N(4)-(alpha-D-Glc-(1-&gt;3)-alpha-D-Glc-(1-&gt;3)-alpha-D-Man-(1-&gt;2)-alpha-D-Man-(1-&gt;2)-alpha-D-Man-(1-&gt;3)-[alpha-D-Man-(1-&gt;2)-alpha-D-Man-(1-&gt;3)-[alpha-D-Man-(1-&gt;2)-alpha-D-Man-(1-&gt;6)]-alpha-D-Man-(1-&gt;6)]-beta-D-Man-(1-&gt;4)-beta-D-GlcNAc-(1-&gt;4)-beta-D-GlcNAc)-L-asparaginyl-[protein] + beta-D-glucose</text>
        <dbReference type="Rhea" id="RHEA:55988"/>
        <dbReference type="Rhea" id="RHEA-COMP:12806"/>
        <dbReference type="Rhea" id="RHEA-COMP:14355"/>
        <dbReference type="ChEBI" id="CHEBI:15377"/>
        <dbReference type="ChEBI" id="CHEBI:15903"/>
        <dbReference type="ChEBI" id="CHEBI:59082"/>
        <dbReference type="ChEBI" id="CHEBI:132537"/>
        <dbReference type="EC" id="3.2.1.106"/>
    </reaction>
</comment>
<dbReference type="InterPro" id="IPR031631">
    <property type="entry name" value="Glyco_hydro_63N"/>
</dbReference>
<dbReference type="Gene3D" id="1.50.10.10">
    <property type="match status" value="3"/>
</dbReference>
<dbReference type="STRING" id="106549.A0A540NE00"/>
<evidence type="ECO:0000256" key="2">
    <source>
        <dbReference type="ARBA" id="ARBA00010833"/>
    </source>
</evidence>
<dbReference type="EC" id="3.2.1.106" evidence="5"/>
<proteinExistence type="inferred from homology"/>
<keyword evidence="3 5" id="KW-0378">Hydrolase</keyword>
<dbReference type="InterPro" id="IPR008928">
    <property type="entry name" value="6-hairpin_glycosidase_sf"/>
</dbReference>
<evidence type="ECO:0000259" key="8">
    <source>
        <dbReference type="Pfam" id="PF16923"/>
    </source>
</evidence>
<accession>A0A540NE00</accession>
<evidence type="ECO:0000313" key="11">
    <source>
        <dbReference type="Proteomes" id="UP000315295"/>
    </source>
</evidence>
<dbReference type="EMBL" id="VIEB01000060">
    <property type="protein sequence ID" value="TQE09262.1"/>
    <property type="molecule type" value="Genomic_DNA"/>
</dbReference>
<evidence type="ECO:0000256" key="4">
    <source>
        <dbReference type="ARBA" id="ARBA00023295"/>
    </source>
</evidence>
<feature type="region of interest" description="Disordered" evidence="6">
    <location>
        <begin position="575"/>
        <end position="595"/>
    </location>
</feature>
<keyword evidence="5" id="KW-0812">Transmembrane</keyword>
<dbReference type="Pfam" id="PF03200">
    <property type="entry name" value="Glyco_hydro_63"/>
    <property type="match status" value="2"/>
</dbReference>
<comment type="subcellular location">
    <subcellularLocation>
        <location evidence="5">Endoplasmic reticulum membrane</location>
        <topology evidence="5">Single-pass type II membrane protein</topology>
    </subcellularLocation>
</comment>
<reference evidence="10 11" key="1">
    <citation type="journal article" date="2019" name="G3 (Bethesda)">
        <title>Sequencing of a Wild Apple (Malus baccata) Genome Unravels the Differences Between Cultivated and Wild Apple Species Regarding Disease Resistance and Cold Tolerance.</title>
        <authorList>
            <person name="Chen X."/>
        </authorList>
    </citation>
    <scope>NUCLEOTIDE SEQUENCE [LARGE SCALE GENOMIC DNA]</scope>
    <source>
        <strain evidence="11">cv. Shandingzi</strain>
        <tissue evidence="10">Leaves</tissue>
    </source>
</reference>
<dbReference type="PANTHER" id="PTHR10412:SF20">
    <property type="entry name" value="MANNOSYL-OLIGOSACCHARIDE GLUCOSIDASE GCS1"/>
    <property type="match status" value="1"/>
</dbReference>
<gene>
    <name evidence="10" type="ORF">C1H46_005197</name>
</gene>
<keyword evidence="5" id="KW-0256">Endoplasmic reticulum</keyword>
<dbReference type="SUPFAM" id="SSF48208">
    <property type="entry name" value="Six-hairpin glycosidases"/>
    <property type="match status" value="3"/>
</dbReference>
<evidence type="ECO:0000259" key="9">
    <source>
        <dbReference type="Pfam" id="PF22422"/>
    </source>
</evidence>
<evidence type="ECO:0000313" key="10">
    <source>
        <dbReference type="EMBL" id="TQE09262.1"/>
    </source>
</evidence>
<feature type="domain" description="Mannosylglycerate hydrolase MGH1-like glycoside hydrolase" evidence="9">
    <location>
        <begin position="880"/>
        <end position="1130"/>
    </location>
</feature>
<dbReference type="PANTHER" id="PTHR10412">
    <property type="entry name" value="MANNOSYL-OLIGOSACCHARIDE GLUCOSIDASE"/>
    <property type="match status" value="1"/>
</dbReference>
<evidence type="ECO:0000259" key="7">
    <source>
        <dbReference type="Pfam" id="PF03200"/>
    </source>
</evidence>
<keyword evidence="5" id="KW-0472">Membrane</keyword>
<dbReference type="GO" id="GO:0005789">
    <property type="term" value="C:endoplasmic reticulum membrane"/>
    <property type="evidence" value="ECO:0007669"/>
    <property type="project" value="UniProtKB-SubCell"/>
</dbReference>
<protein>
    <recommendedName>
        <fullName evidence="5">Mannosyl-oligosaccharide glucosidase</fullName>
        <ecNumber evidence="5">3.2.1.106</ecNumber>
    </recommendedName>
</protein>
<name>A0A540NE00_MALBA</name>
<keyword evidence="11" id="KW-1185">Reference proteome</keyword>
<dbReference type="InterPro" id="IPR012341">
    <property type="entry name" value="6hp_glycosidase-like_sf"/>
</dbReference>
<feature type="domain" description="Glycosyl hydrolase family 63 C-terminal" evidence="7">
    <location>
        <begin position="1168"/>
        <end position="1434"/>
    </location>
</feature>
<feature type="region of interest" description="Disordered" evidence="6">
    <location>
        <begin position="1"/>
        <end position="43"/>
    </location>
</feature>
<feature type="transmembrane region" description="Helical" evidence="5">
    <location>
        <begin position="52"/>
        <end position="72"/>
    </location>
</feature>
<evidence type="ECO:0000256" key="6">
    <source>
        <dbReference type="SAM" id="MobiDB-lite"/>
    </source>
</evidence>
<dbReference type="InterPro" id="IPR054491">
    <property type="entry name" value="MGH1-like_GH"/>
</dbReference>
<dbReference type="FunFam" id="1.50.10.10:FF:000009">
    <property type="entry name" value="mannosyl-oligosaccharide glucosidase"/>
    <property type="match status" value="2"/>
</dbReference>
<evidence type="ECO:0000256" key="5">
    <source>
        <dbReference type="RuleBase" id="RU368089"/>
    </source>
</evidence>
<comment type="similarity">
    <text evidence="2 5">Belongs to the glycosyl hydrolase 63 family.</text>
</comment>
<feature type="domain" description="Glycosyl hydrolase family 63 C-terminal" evidence="7">
    <location>
        <begin position="349"/>
        <end position="804"/>
    </location>
</feature>
<comment type="caution">
    <text evidence="10">The sequence shown here is derived from an EMBL/GenBank/DDBJ whole genome shotgun (WGS) entry which is preliminary data.</text>
</comment>
<feature type="domain" description="Glycosyl hydrolase family 63 N-terminal" evidence="8">
    <location>
        <begin position="109"/>
        <end position="269"/>
    </location>
</feature>
<comment type="pathway">
    <text evidence="1">Glycan metabolism; N-glycan degradation.</text>
</comment>
<evidence type="ECO:0000256" key="3">
    <source>
        <dbReference type="ARBA" id="ARBA00022801"/>
    </source>
</evidence>
<dbReference type="InterPro" id="IPR004888">
    <property type="entry name" value="Glycoside_hydrolase_63"/>
</dbReference>
<dbReference type="GO" id="GO:0009311">
    <property type="term" value="P:oligosaccharide metabolic process"/>
    <property type="evidence" value="ECO:0007669"/>
    <property type="project" value="UniProtKB-UniRule"/>
</dbReference>
<dbReference type="InterPro" id="IPR038518">
    <property type="entry name" value="Glyco_hydro_63N_sf"/>
</dbReference>
<comment type="function">
    <text evidence="5">Cleaves the distal alpha 1,2-linked glucose residue from the Glc(3)Man(9)GlcNAc(2) oligosaccharide precursor.</text>
</comment>
<feature type="region of interest" description="Disordered" evidence="6">
    <location>
        <begin position="925"/>
        <end position="945"/>
    </location>
</feature>
<dbReference type="GO" id="GO:0004573">
    <property type="term" value="F:Glc3Man9GlcNAc2 oligosaccharide glucosidase activity"/>
    <property type="evidence" value="ECO:0007669"/>
    <property type="project" value="UniProtKB-UniRule"/>
</dbReference>